<reference evidence="3" key="1">
    <citation type="submission" date="2023-07" db="EMBL/GenBank/DDBJ databases">
        <title>Gilvimarinus algae sp. nov., isolated from the surface of Kelp.</title>
        <authorList>
            <person name="Sun Y.Y."/>
            <person name="Gong Y."/>
            <person name="Du Z.J."/>
        </authorList>
    </citation>
    <scope>NUCLEOTIDE SEQUENCE</scope>
    <source>
        <strain evidence="3">SDUM040014</strain>
    </source>
</reference>
<dbReference type="InterPro" id="IPR002656">
    <property type="entry name" value="Acyl_transf_3_dom"/>
</dbReference>
<gene>
    <name evidence="3" type="ORF">QWI16_00620</name>
</gene>
<feature type="transmembrane region" description="Helical" evidence="1">
    <location>
        <begin position="317"/>
        <end position="338"/>
    </location>
</feature>
<organism evidence="3 4">
    <name type="scientific">Gilvimarinus algae</name>
    <dbReference type="NCBI Taxonomy" id="3058037"/>
    <lineage>
        <taxon>Bacteria</taxon>
        <taxon>Pseudomonadati</taxon>
        <taxon>Pseudomonadota</taxon>
        <taxon>Gammaproteobacteria</taxon>
        <taxon>Cellvibrionales</taxon>
        <taxon>Cellvibrionaceae</taxon>
        <taxon>Gilvimarinus</taxon>
    </lineage>
</organism>
<dbReference type="PANTHER" id="PTHR23028">
    <property type="entry name" value="ACETYLTRANSFERASE"/>
    <property type="match status" value="1"/>
</dbReference>
<evidence type="ECO:0000259" key="2">
    <source>
        <dbReference type="Pfam" id="PF01757"/>
    </source>
</evidence>
<evidence type="ECO:0000313" key="3">
    <source>
        <dbReference type="EMBL" id="MDO3380652.1"/>
    </source>
</evidence>
<keyword evidence="4" id="KW-1185">Reference proteome</keyword>
<feature type="transmembrane region" description="Helical" evidence="1">
    <location>
        <begin position="60"/>
        <end position="82"/>
    </location>
</feature>
<dbReference type="EMBL" id="JAULRT010000027">
    <property type="protein sequence ID" value="MDO3380652.1"/>
    <property type="molecule type" value="Genomic_DNA"/>
</dbReference>
<accession>A0ABT8TED2</accession>
<dbReference type="GO" id="GO:0016746">
    <property type="term" value="F:acyltransferase activity"/>
    <property type="evidence" value="ECO:0007669"/>
    <property type="project" value="UniProtKB-KW"/>
</dbReference>
<evidence type="ECO:0000256" key="1">
    <source>
        <dbReference type="SAM" id="Phobius"/>
    </source>
</evidence>
<feature type="transmembrane region" description="Helical" evidence="1">
    <location>
        <begin position="21"/>
        <end position="40"/>
    </location>
</feature>
<name>A0ABT8TED2_9GAMM</name>
<feature type="transmembrane region" description="Helical" evidence="1">
    <location>
        <begin position="192"/>
        <end position="212"/>
    </location>
</feature>
<dbReference type="PANTHER" id="PTHR23028:SF53">
    <property type="entry name" value="ACYL_TRANSF_3 DOMAIN-CONTAINING PROTEIN"/>
    <property type="match status" value="1"/>
</dbReference>
<feature type="domain" description="Acyltransferase 3" evidence="2">
    <location>
        <begin position="20"/>
        <end position="334"/>
    </location>
</feature>
<sequence>MSLPPPSAQCLIDFDGDRNNNFTLIRLVLAWAVLYGHSFPIQGAEGYTDPLRSLFQNSTWIGAIAVEGFFAISGFLVTASLLKRGAIDYAISRALRIFPGLAVCVFGCVFLLGPLATNLSASEYFSHDKTYDYLSNALAVMRMQWDLPGVFTENTRDSINGSLWTLTVEVRCYLLLMIVGLFALLKYQPIASIFLLALLLFSVGFYSDIPLIGFNERWARPALYFLVGVAFYIHRQYIVLHWKLALACLGLCFFSFGEDWYKFVFPACFVYLIFYAAYAAKHIDLDRTMGDISYGVYIYAWPTQQVVASLLPDASPYTNTLFATIVTAILAWLSWNYIEKPALSLKQQLLRLRHKGKVLPTRPGVESP</sequence>
<evidence type="ECO:0000313" key="4">
    <source>
        <dbReference type="Proteomes" id="UP001168380"/>
    </source>
</evidence>
<feature type="transmembrane region" description="Helical" evidence="1">
    <location>
        <begin position="94"/>
        <end position="116"/>
    </location>
</feature>
<feature type="transmembrane region" description="Helical" evidence="1">
    <location>
        <begin position="240"/>
        <end position="257"/>
    </location>
</feature>
<proteinExistence type="predicted"/>
<keyword evidence="1" id="KW-0812">Transmembrane</keyword>
<keyword evidence="1" id="KW-1133">Transmembrane helix</keyword>
<dbReference type="EC" id="2.3.-.-" evidence="3"/>
<protein>
    <submittedName>
        <fullName evidence="3">Acyltransferase</fullName>
        <ecNumber evidence="3">2.3.-.-</ecNumber>
    </submittedName>
</protein>
<keyword evidence="3" id="KW-0808">Transferase</keyword>
<dbReference type="InterPro" id="IPR050879">
    <property type="entry name" value="Acyltransferase_3"/>
</dbReference>
<feature type="transmembrane region" description="Helical" evidence="1">
    <location>
        <begin position="163"/>
        <end position="185"/>
    </location>
</feature>
<keyword evidence="1" id="KW-0472">Membrane</keyword>
<comment type="caution">
    <text evidence="3">The sequence shown here is derived from an EMBL/GenBank/DDBJ whole genome shotgun (WGS) entry which is preliminary data.</text>
</comment>
<dbReference type="Pfam" id="PF01757">
    <property type="entry name" value="Acyl_transf_3"/>
    <property type="match status" value="1"/>
</dbReference>
<dbReference type="RefSeq" id="WP_302710775.1">
    <property type="nucleotide sequence ID" value="NZ_JAULRT010000027.1"/>
</dbReference>
<dbReference type="Proteomes" id="UP001168380">
    <property type="component" value="Unassembled WGS sequence"/>
</dbReference>
<feature type="transmembrane region" description="Helical" evidence="1">
    <location>
        <begin position="263"/>
        <end position="280"/>
    </location>
</feature>
<keyword evidence="3" id="KW-0012">Acyltransferase</keyword>